<dbReference type="GO" id="GO:0032259">
    <property type="term" value="P:methylation"/>
    <property type="evidence" value="ECO:0007669"/>
    <property type="project" value="UniProtKB-KW"/>
</dbReference>
<dbReference type="GO" id="GO:0008168">
    <property type="term" value="F:methyltransferase activity"/>
    <property type="evidence" value="ECO:0007669"/>
    <property type="project" value="UniProtKB-KW"/>
</dbReference>
<protein>
    <submittedName>
        <fullName evidence="4">Class I SAM-dependent methyltransferase</fullName>
    </submittedName>
</protein>
<evidence type="ECO:0000313" key="5">
    <source>
        <dbReference type="Proteomes" id="UP000243650"/>
    </source>
</evidence>
<feature type="domain" description="Methyltransferase" evidence="3">
    <location>
        <begin position="34"/>
        <end position="129"/>
    </location>
</feature>
<dbReference type="Gene3D" id="2.20.25.110">
    <property type="entry name" value="S-adenosyl-L-methionine-dependent methyltransferases"/>
    <property type="match status" value="1"/>
</dbReference>
<dbReference type="Pfam" id="PF13649">
    <property type="entry name" value="Methyltransf_25"/>
    <property type="match status" value="1"/>
</dbReference>
<dbReference type="CDD" id="cd02440">
    <property type="entry name" value="AdoMet_MTases"/>
    <property type="match status" value="1"/>
</dbReference>
<keyword evidence="1 4" id="KW-0489">Methyltransferase</keyword>
<dbReference type="InterPro" id="IPR041698">
    <property type="entry name" value="Methyltransf_25"/>
</dbReference>
<dbReference type="PANTHER" id="PTHR43861">
    <property type="entry name" value="TRANS-ACONITATE 2-METHYLTRANSFERASE-RELATED"/>
    <property type="match status" value="1"/>
</dbReference>
<accession>A0A2P6MFQ3</accession>
<dbReference type="PANTHER" id="PTHR43861:SF1">
    <property type="entry name" value="TRANS-ACONITATE 2-METHYLTRANSFERASE"/>
    <property type="match status" value="1"/>
</dbReference>
<proteinExistence type="predicted"/>
<organism evidence="4 5">
    <name type="scientific">Alkalicoccus urumqiensis</name>
    <name type="common">Bacillus urumqiensis</name>
    <dbReference type="NCBI Taxonomy" id="1548213"/>
    <lineage>
        <taxon>Bacteria</taxon>
        <taxon>Bacillati</taxon>
        <taxon>Bacillota</taxon>
        <taxon>Bacilli</taxon>
        <taxon>Bacillales</taxon>
        <taxon>Bacillaceae</taxon>
        <taxon>Alkalicoccus</taxon>
    </lineage>
</organism>
<evidence type="ECO:0000256" key="2">
    <source>
        <dbReference type="ARBA" id="ARBA00022679"/>
    </source>
</evidence>
<name>A0A2P6MFQ3_ALKUR</name>
<reference evidence="4 5" key="1">
    <citation type="submission" date="2018-03" db="EMBL/GenBank/DDBJ databases">
        <title>Bacillus urumqiensis sp. nov., a moderately haloalkaliphilic bacterium isolated from a salt lake.</title>
        <authorList>
            <person name="Zhao B."/>
            <person name="Liao Z."/>
        </authorList>
    </citation>
    <scope>NUCLEOTIDE SEQUENCE [LARGE SCALE GENOMIC DNA]</scope>
    <source>
        <strain evidence="4 5">BZ-SZ-XJ18</strain>
    </source>
</reference>
<evidence type="ECO:0000256" key="1">
    <source>
        <dbReference type="ARBA" id="ARBA00022603"/>
    </source>
</evidence>
<dbReference type="InterPro" id="IPR029063">
    <property type="entry name" value="SAM-dependent_MTases_sf"/>
</dbReference>
<dbReference type="AlphaFoldDB" id="A0A2P6MFQ3"/>
<dbReference type="SUPFAM" id="SSF53335">
    <property type="entry name" value="S-adenosyl-L-methionine-dependent methyltransferases"/>
    <property type="match status" value="1"/>
</dbReference>
<sequence>MKHFASIYDELMQDAPYDLWQAYALRYLPPGSRVLDLACGTGELTLQLEEAGLRMDGVDLSFDMLSEAEQKARARNSRVSFYRQDMTELEGFQDLDGVTLFCDGLNYLPDGEAVRKAFSRVFDALRPGGVFLFDVHSTKKMEELFQDELYGEDRGDLAYLWFAEAGEVPYSVHHQLTFFVEEADGRFRREEETLMQRTFPQEKYISWLKDAGFQHAEVTADFGLVQHAEEADRLLFYARKPN</sequence>
<evidence type="ECO:0000313" key="4">
    <source>
        <dbReference type="EMBL" id="PRO65081.1"/>
    </source>
</evidence>
<dbReference type="Proteomes" id="UP000243650">
    <property type="component" value="Unassembled WGS sequence"/>
</dbReference>
<gene>
    <name evidence="4" type="ORF">C6I21_11585</name>
</gene>
<dbReference type="EMBL" id="PVNS01000010">
    <property type="protein sequence ID" value="PRO65081.1"/>
    <property type="molecule type" value="Genomic_DNA"/>
</dbReference>
<comment type="caution">
    <text evidence="4">The sequence shown here is derived from an EMBL/GenBank/DDBJ whole genome shotgun (WGS) entry which is preliminary data.</text>
</comment>
<dbReference type="RefSeq" id="WP_105959637.1">
    <property type="nucleotide sequence ID" value="NZ_PVNS01000010.1"/>
</dbReference>
<evidence type="ECO:0000259" key="3">
    <source>
        <dbReference type="Pfam" id="PF13649"/>
    </source>
</evidence>
<dbReference type="Gene3D" id="3.40.50.150">
    <property type="entry name" value="Vaccinia Virus protein VP39"/>
    <property type="match status" value="1"/>
</dbReference>
<dbReference type="OrthoDB" id="9811589at2"/>
<keyword evidence="2 4" id="KW-0808">Transferase</keyword>
<keyword evidence="5" id="KW-1185">Reference proteome</keyword>